<feature type="compositionally biased region" description="Polar residues" evidence="1">
    <location>
        <begin position="189"/>
        <end position="211"/>
    </location>
</feature>
<gene>
    <name evidence="2" type="ORF">PGQ11_012163</name>
</gene>
<organism evidence="2 3">
    <name type="scientific">Apiospora arundinis</name>
    <dbReference type="NCBI Taxonomy" id="335852"/>
    <lineage>
        <taxon>Eukaryota</taxon>
        <taxon>Fungi</taxon>
        <taxon>Dikarya</taxon>
        <taxon>Ascomycota</taxon>
        <taxon>Pezizomycotina</taxon>
        <taxon>Sordariomycetes</taxon>
        <taxon>Xylariomycetidae</taxon>
        <taxon>Amphisphaeriales</taxon>
        <taxon>Apiosporaceae</taxon>
        <taxon>Apiospora</taxon>
    </lineage>
</organism>
<dbReference type="EMBL" id="JAPCWZ010000007">
    <property type="protein sequence ID" value="KAK8856251.1"/>
    <property type="molecule type" value="Genomic_DNA"/>
</dbReference>
<dbReference type="Proteomes" id="UP001390339">
    <property type="component" value="Unassembled WGS sequence"/>
</dbReference>
<protein>
    <recommendedName>
        <fullName evidence="4">BZIP domain-containing protein</fullName>
    </recommendedName>
</protein>
<evidence type="ECO:0008006" key="4">
    <source>
        <dbReference type="Google" id="ProtNLM"/>
    </source>
</evidence>
<feature type="region of interest" description="Disordered" evidence="1">
    <location>
        <begin position="1"/>
        <end position="31"/>
    </location>
</feature>
<sequence length="453" mass="49180">MESRAAPICTSEVKTAAGRKKRALTQARREQNRVAQKIYREKQRKLRECVKSQEPRDAANGALLVELRPKDDYIASSSRIATASPFVSRGEKRRHAGGRLPSPANTAPEKHQEEAHVDYNYVDSNLSFLAQNPVHFLGIDLSSGEPFQGNSTPDLTILQDDFFDSNVCTASITYDETPYLFGTEYTWEQQQQEGPDADTTSCSAVTNSPHDSSNNGNGTLMTSSSSLLSSSSAPSQGYFSAAASFFADPYANARPLSQTAIFSALLHNALALGFNLAALADCANPYACLSPFYRATATAQDDPHQLVVDALTCIATHRRGMDKAATPNKGDGDVAVDTVVPASLRPTLAQILIPHHASLDLIPFPQFRDRVIMLSAALPHQFNLLELKRDIYVSGALRVATTAANGGGGRCTVGGRRSYQPWEPQSWEARGWFLKKWSLAIDDGSNEIGQAVA</sequence>
<evidence type="ECO:0000256" key="1">
    <source>
        <dbReference type="SAM" id="MobiDB-lite"/>
    </source>
</evidence>
<keyword evidence="3" id="KW-1185">Reference proteome</keyword>
<dbReference type="InterPro" id="IPR021833">
    <property type="entry name" value="DUF3425"/>
</dbReference>
<dbReference type="PANTHER" id="PTHR38116:SF8">
    <property type="entry name" value="BZIP DOMAIN-CONTAINING PROTEIN"/>
    <property type="match status" value="1"/>
</dbReference>
<feature type="compositionally biased region" description="Low complexity" evidence="1">
    <location>
        <begin position="212"/>
        <end position="225"/>
    </location>
</feature>
<feature type="region of interest" description="Disordered" evidence="1">
    <location>
        <begin position="189"/>
        <end position="225"/>
    </location>
</feature>
<dbReference type="PANTHER" id="PTHR38116">
    <property type="entry name" value="CHROMOSOME 7, WHOLE GENOME SHOTGUN SEQUENCE"/>
    <property type="match status" value="1"/>
</dbReference>
<evidence type="ECO:0000313" key="2">
    <source>
        <dbReference type="EMBL" id="KAK8856251.1"/>
    </source>
</evidence>
<proteinExistence type="predicted"/>
<accession>A0ABR2I1R4</accession>
<dbReference type="CDD" id="cd14688">
    <property type="entry name" value="bZIP_YAP"/>
    <property type="match status" value="1"/>
</dbReference>
<comment type="caution">
    <text evidence="2">The sequence shown here is derived from an EMBL/GenBank/DDBJ whole genome shotgun (WGS) entry which is preliminary data.</text>
</comment>
<dbReference type="Pfam" id="PF11905">
    <property type="entry name" value="DUF3425"/>
    <property type="match status" value="1"/>
</dbReference>
<reference evidence="2 3" key="1">
    <citation type="journal article" date="2024" name="IMA Fungus">
        <title>Apiospora arundinis, a panoply of carbohydrate-active enzymes and secondary metabolites.</title>
        <authorList>
            <person name="Sorensen T."/>
            <person name="Petersen C."/>
            <person name="Muurmann A.T."/>
            <person name="Christiansen J.V."/>
            <person name="Brundto M.L."/>
            <person name="Overgaard C.K."/>
            <person name="Boysen A.T."/>
            <person name="Wollenberg R.D."/>
            <person name="Larsen T.O."/>
            <person name="Sorensen J.L."/>
            <person name="Nielsen K.L."/>
            <person name="Sondergaard T.E."/>
        </authorList>
    </citation>
    <scope>NUCLEOTIDE SEQUENCE [LARGE SCALE GENOMIC DNA]</scope>
    <source>
        <strain evidence="2 3">AAU 773</strain>
    </source>
</reference>
<name>A0ABR2I1R4_9PEZI</name>
<feature type="region of interest" description="Disordered" evidence="1">
    <location>
        <begin position="85"/>
        <end position="113"/>
    </location>
</feature>
<evidence type="ECO:0000313" key="3">
    <source>
        <dbReference type="Proteomes" id="UP001390339"/>
    </source>
</evidence>